<proteinExistence type="predicted"/>
<dbReference type="AlphaFoldDB" id="A0A164MZ84"/>
<feature type="non-terminal residue" evidence="1">
    <location>
        <position position="1"/>
    </location>
</feature>
<dbReference type="Proteomes" id="UP000076722">
    <property type="component" value="Unassembled WGS sequence"/>
</dbReference>
<keyword evidence="2" id="KW-1185">Reference proteome</keyword>
<sequence>DINVVVSISDVRHARREVQCSRAVNSCNSVFKFAAAAHSFYWGEPWTLSSFSDVSRCRDCDLRENTMSQGRPCWSCVEVFRFAVASGSASEAGRPTFCLNEEGSRQASGRLIGPSESAWRRKGVVGLTISFTAVHRPHQVFARSTEQLAIGA</sequence>
<accession>A0A164MZ84</accession>
<protein>
    <submittedName>
        <fullName evidence="1">Uncharacterized protein</fullName>
    </submittedName>
</protein>
<gene>
    <name evidence="1" type="ORF">SISNIDRAFT_461140</name>
</gene>
<name>A0A164MZ84_9AGAM</name>
<reference evidence="1 2" key="1">
    <citation type="journal article" date="2016" name="Mol. Biol. Evol.">
        <title>Comparative Genomics of Early-Diverging Mushroom-Forming Fungi Provides Insights into the Origins of Lignocellulose Decay Capabilities.</title>
        <authorList>
            <person name="Nagy L.G."/>
            <person name="Riley R."/>
            <person name="Tritt A."/>
            <person name="Adam C."/>
            <person name="Daum C."/>
            <person name="Floudas D."/>
            <person name="Sun H."/>
            <person name="Yadav J.S."/>
            <person name="Pangilinan J."/>
            <person name="Larsson K.H."/>
            <person name="Matsuura K."/>
            <person name="Barry K."/>
            <person name="Labutti K."/>
            <person name="Kuo R."/>
            <person name="Ohm R.A."/>
            <person name="Bhattacharya S.S."/>
            <person name="Shirouzu T."/>
            <person name="Yoshinaga Y."/>
            <person name="Martin F.M."/>
            <person name="Grigoriev I.V."/>
            <person name="Hibbett D.S."/>
        </authorList>
    </citation>
    <scope>NUCLEOTIDE SEQUENCE [LARGE SCALE GENOMIC DNA]</scope>
    <source>
        <strain evidence="1 2">HHB9708</strain>
    </source>
</reference>
<organism evidence="1 2">
    <name type="scientific">Sistotremastrum niveocremeum HHB9708</name>
    <dbReference type="NCBI Taxonomy" id="1314777"/>
    <lineage>
        <taxon>Eukaryota</taxon>
        <taxon>Fungi</taxon>
        <taxon>Dikarya</taxon>
        <taxon>Basidiomycota</taxon>
        <taxon>Agaricomycotina</taxon>
        <taxon>Agaricomycetes</taxon>
        <taxon>Sistotremastrales</taxon>
        <taxon>Sistotremastraceae</taxon>
        <taxon>Sertulicium</taxon>
        <taxon>Sertulicium niveocremeum</taxon>
    </lineage>
</organism>
<evidence type="ECO:0000313" key="2">
    <source>
        <dbReference type="Proteomes" id="UP000076722"/>
    </source>
</evidence>
<dbReference type="EMBL" id="KV419454">
    <property type="protein sequence ID" value="KZS87198.1"/>
    <property type="molecule type" value="Genomic_DNA"/>
</dbReference>
<evidence type="ECO:0000313" key="1">
    <source>
        <dbReference type="EMBL" id="KZS87198.1"/>
    </source>
</evidence>